<dbReference type="Proteomes" id="UP000461670">
    <property type="component" value="Unassembled WGS sequence"/>
</dbReference>
<accession>A0A7V8FLR0</accession>
<evidence type="ECO:0000256" key="2">
    <source>
        <dbReference type="ARBA" id="ARBA00022741"/>
    </source>
</evidence>
<keyword evidence="3" id="KW-0067">ATP-binding</keyword>
<dbReference type="GO" id="GO:0005524">
    <property type="term" value="F:ATP binding"/>
    <property type="evidence" value="ECO:0007669"/>
    <property type="project" value="UniProtKB-KW"/>
</dbReference>
<evidence type="ECO:0000313" key="4">
    <source>
        <dbReference type="EMBL" id="KAF1019489.1"/>
    </source>
</evidence>
<dbReference type="AlphaFoldDB" id="A0A7V8FLR0"/>
<dbReference type="PROSITE" id="PS00329">
    <property type="entry name" value="HSP70_2"/>
    <property type="match status" value="1"/>
</dbReference>
<dbReference type="Pfam" id="PF00012">
    <property type="entry name" value="HSP70"/>
    <property type="match status" value="1"/>
</dbReference>
<dbReference type="InterPro" id="IPR043129">
    <property type="entry name" value="ATPase_NBD"/>
</dbReference>
<dbReference type="SUPFAM" id="SSF53067">
    <property type="entry name" value="Actin-like ATPase domain"/>
    <property type="match status" value="2"/>
</dbReference>
<evidence type="ECO:0000256" key="1">
    <source>
        <dbReference type="ARBA" id="ARBA00007381"/>
    </source>
</evidence>
<dbReference type="InterPro" id="IPR018181">
    <property type="entry name" value="Heat_shock_70_CS"/>
</dbReference>
<dbReference type="GO" id="GO:0140662">
    <property type="term" value="F:ATP-dependent protein folding chaperone"/>
    <property type="evidence" value="ECO:0007669"/>
    <property type="project" value="InterPro"/>
</dbReference>
<proteinExistence type="inferred from homology"/>
<dbReference type="EMBL" id="WNDQ01000054">
    <property type="protein sequence ID" value="KAF1019489.1"/>
    <property type="molecule type" value="Genomic_DNA"/>
</dbReference>
<name>A0A7V8FLR0_9BURK</name>
<dbReference type="Gene3D" id="3.90.640.10">
    <property type="entry name" value="Actin, Chain A, domain 4"/>
    <property type="match status" value="1"/>
</dbReference>
<dbReference type="InterPro" id="IPR013126">
    <property type="entry name" value="Hsp_70_fam"/>
</dbReference>
<dbReference type="PANTHER" id="PTHR19375">
    <property type="entry name" value="HEAT SHOCK PROTEIN 70KDA"/>
    <property type="match status" value="1"/>
</dbReference>
<gene>
    <name evidence="4" type="primary">dnaK_2</name>
    <name evidence="4" type="ORF">GAK30_03075</name>
</gene>
<comment type="caution">
    <text evidence="4">The sequence shown here is derived from an EMBL/GenBank/DDBJ whole genome shotgun (WGS) entry which is preliminary data.</text>
</comment>
<dbReference type="Gene3D" id="3.30.420.40">
    <property type="match status" value="2"/>
</dbReference>
<organism evidence="4 5">
    <name type="scientific">Paracidovorax wautersii</name>
    <dbReference type="NCBI Taxonomy" id="1177982"/>
    <lineage>
        <taxon>Bacteria</taxon>
        <taxon>Pseudomonadati</taxon>
        <taxon>Pseudomonadota</taxon>
        <taxon>Betaproteobacteria</taxon>
        <taxon>Burkholderiales</taxon>
        <taxon>Comamonadaceae</taxon>
        <taxon>Paracidovorax</taxon>
    </lineage>
</organism>
<evidence type="ECO:0000256" key="3">
    <source>
        <dbReference type="ARBA" id="ARBA00022840"/>
    </source>
</evidence>
<keyword evidence="2" id="KW-0547">Nucleotide-binding</keyword>
<sequence>MTDLTLGIDFGTSNSAMAATDGNGRAQLIRLEGDATAMPTALFFNEEERRTHYGRDAVGQYLSGTEGRLMRSLKSLLGSPLLQEKTAVNGEAVSFQDIISRFLAELVRRAEVQLGRRPTRLMLGRPVHFVDDDPTRDQQAEAALRAAARAAGYADDAIRFQLEPIAAAFDYERRIDRETLVLIVDIGGGTSDFTVVRLGPDRMAQADRASDILATSGVHLGGTDFDQRLALQQVMPHLGLRHVGPSGREVPSPLFLDLATWHLINWLYSPKVLHQAQGLRAVENAKIGVSSSQADAAIDLTSIERDWQPPLSPEALRDDLQAQLRLISASAQECVRRAGLAPSQIDALYLTGGSSALKPLQQALRADFPGVAMVEGDFFGGVASGLAYATAQ</sequence>
<comment type="similarity">
    <text evidence="1">Belongs to the heat shock protein 70 family.</text>
</comment>
<evidence type="ECO:0000313" key="5">
    <source>
        <dbReference type="Proteomes" id="UP000461670"/>
    </source>
</evidence>
<protein>
    <submittedName>
        <fullName evidence="4">Chaperone protein DnaK</fullName>
    </submittedName>
</protein>
<reference evidence="5" key="1">
    <citation type="journal article" date="2020" name="MBio">
        <title>Horizontal gene transfer to a defensive symbiont with a reduced genome amongst a multipartite beetle microbiome.</title>
        <authorList>
            <person name="Waterworth S.C."/>
            <person name="Florez L.V."/>
            <person name="Rees E.R."/>
            <person name="Hertweck C."/>
            <person name="Kaltenpoth M."/>
            <person name="Kwan J.C."/>
        </authorList>
    </citation>
    <scope>NUCLEOTIDE SEQUENCE [LARGE SCALE GENOMIC DNA]</scope>
</reference>